<comment type="caution">
    <text evidence="2">The sequence shown here is derived from an EMBL/GenBank/DDBJ whole genome shotgun (WGS) entry which is preliminary data.</text>
</comment>
<feature type="transmembrane region" description="Helical" evidence="1">
    <location>
        <begin position="85"/>
        <end position="105"/>
    </location>
</feature>
<keyword evidence="1" id="KW-0472">Membrane</keyword>
<keyword evidence="1" id="KW-1133">Transmembrane helix</keyword>
<keyword evidence="1" id="KW-0812">Transmembrane</keyword>
<dbReference type="EMBL" id="JAURTK010000010">
    <property type="protein sequence ID" value="MDP9650426.1"/>
    <property type="molecule type" value="Genomic_DNA"/>
</dbReference>
<evidence type="ECO:0000313" key="2">
    <source>
        <dbReference type="EMBL" id="MDP9650426.1"/>
    </source>
</evidence>
<evidence type="ECO:0008006" key="4">
    <source>
        <dbReference type="Google" id="ProtNLM"/>
    </source>
</evidence>
<feature type="transmembrane region" description="Helical" evidence="1">
    <location>
        <begin position="50"/>
        <end position="73"/>
    </location>
</feature>
<protein>
    <recommendedName>
        <fullName evidence="4">Transmembrane protein</fullName>
    </recommendedName>
</protein>
<evidence type="ECO:0000256" key="1">
    <source>
        <dbReference type="SAM" id="Phobius"/>
    </source>
</evidence>
<proteinExistence type="predicted"/>
<name>A0AB73IL53_9BURK</name>
<organism evidence="2 3">
    <name type="scientific">Paraburkholderia caledonica</name>
    <dbReference type="NCBI Taxonomy" id="134536"/>
    <lineage>
        <taxon>Bacteria</taxon>
        <taxon>Pseudomonadati</taxon>
        <taxon>Pseudomonadota</taxon>
        <taxon>Betaproteobacteria</taxon>
        <taxon>Burkholderiales</taxon>
        <taxon>Burkholderiaceae</taxon>
        <taxon>Paraburkholderia</taxon>
    </lineage>
</organism>
<dbReference type="Proteomes" id="UP001229486">
    <property type="component" value="Unassembled WGS sequence"/>
</dbReference>
<dbReference type="AlphaFoldDB" id="A0AB73IL53"/>
<sequence>MKRLSGVISAMGLGLLVAWFFGYVTSHIDWPRGKGAIHGCYEIDHCDVPWWLLAVFISWFFGPALVYGGVAFIGIGKRWSFTRWTVTLSALTLATGCAYFSWYAFRFLA</sequence>
<evidence type="ECO:0000313" key="3">
    <source>
        <dbReference type="Proteomes" id="UP001229486"/>
    </source>
</evidence>
<accession>A0AB73IL53</accession>
<reference evidence="2" key="1">
    <citation type="submission" date="2023-07" db="EMBL/GenBank/DDBJ databases">
        <title>Sorghum-associated microbial communities from plants grown in Nebraska, USA.</title>
        <authorList>
            <person name="Schachtman D."/>
        </authorList>
    </citation>
    <scope>NUCLEOTIDE SEQUENCE</scope>
    <source>
        <strain evidence="2">DS1061</strain>
    </source>
</reference>
<gene>
    <name evidence="2" type="ORF">J2793_005899</name>
</gene>